<name>A0ABT7AZM2_9CYAN</name>
<dbReference type="Pfam" id="PF09620">
    <property type="entry name" value="Cas_csx3"/>
    <property type="match status" value="1"/>
</dbReference>
<proteinExistence type="predicted"/>
<gene>
    <name evidence="1" type="primary">crn3</name>
    <name evidence="1" type="ORF">PMG71_23340</name>
</gene>
<evidence type="ECO:0000313" key="1">
    <source>
        <dbReference type="EMBL" id="MDJ1172368.1"/>
    </source>
</evidence>
<dbReference type="CDD" id="cd09740">
    <property type="entry name" value="Csx3_III-U"/>
    <property type="match status" value="1"/>
</dbReference>
<dbReference type="NCBIfam" id="TIGR02579">
    <property type="entry name" value="cas_csx3"/>
    <property type="match status" value="1"/>
</dbReference>
<accession>A0ABT7AZM2</accession>
<sequence>MSSVQLTVIPHQTRSGLNYQHLHIEILTENGVIVPEDLKGLKLPKLDYSQGVILEGKAPIWLYGYLVHECHPAAWVACYDTRLGGVVIATHSPTLNVSQVLPLDLPTFS</sequence>
<dbReference type="EMBL" id="JAQOSP010000150">
    <property type="protein sequence ID" value="MDJ1172368.1"/>
    <property type="molecule type" value="Genomic_DNA"/>
</dbReference>
<organism evidence="1 2">
    <name type="scientific">Roseofilum acuticapitatum BLCC-M154</name>
    <dbReference type="NCBI Taxonomy" id="3022444"/>
    <lineage>
        <taxon>Bacteria</taxon>
        <taxon>Bacillati</taxon>
        <taxon>Cyanobacteriota</taxon>
        <taxon>Cyanophyceae</taxon>
        <taxon>Desertifilales</taxon>
        <taxon>Desertifilaceae</taxon>
        <taxon>Roseofilum</taxon>
        <taxon>Roseofilum acuticapitatum</taxon>
    </lineage>
</organism>
<dbReference type="InterPro" id="IPR013409">
    <property type="entry name" value="CRISPR-assoc_prot_Crn3/Csx3"/>
</dbReference>
<evidence type="ECO:0000313" key="2">
    <source>
        <dbReference type="Proteomes" id="UP001235303"/>
    </source>
</evidence>
<dbReference type="RefSeq" id="WP_283756118.1">
    <property type="nucleotide sequence ID" value="NZ_JAQOSP010000150.1"/>
</dbReference>
<protein>
    <submittedName>
        <fullName evidence="1">CRISPR-associated ring nuclease Crn3/Csx3</fullName>
    </submittedName>
</protein>
<dbReference type="Proteomes" id="UP001235303">
    <property type="component" value="Unassembled WGS sequence"/>
</dbReference>
<reference evidence="1 2" key="1">
    <citation type="submission" date="2023-01" db="EMBL/GenBank/DDBJ databases">
        <title>Novel diversity within Roseofilum (Cyanobacteria; Desertifilaceae) from marine benthic mats with descriptions of four novel species.</title>
        <authorList>
            <person name="Wang Y."/>
            <person name="Berthold D.E."/>
            <person name="Hu J."/>
            <person name="Lefler F.W."/>
            <person name="Laughinghouse H.D. IV."/>
        </authorList>
    </citation>
    <scope>NUCLEOTIDE SEQUENCE [LARGE SCALE GENOMIC DNA]</scope>
    <source>
        <strain evidence="1 2">BLCC-M154</strain>
    </source>
</reference>
<keyword evidence="2" id="KW-1185">Reference proteome</keyword>
<comment type="caution">
    <text evidence="1">The sequence shown here is derived from an EMBL/GenBank/DDBJ whole genome shotgun (WGS) entry which is preliminary data.</text>
</comment>